<dbReference type="GO" id="GO:0003677">
    <property type="term" value="F:DNA binding"/>
    <property type="evidence" value="ECO:0007669"/>
    <property type="project" value="UniProtKB-KW"/>
</dbReference>
<name>A0A9W6V5U1_9ACTN</name>
<evidence type="ECO:0000313" key="5">
    <source>
        <dbReference type="Proteomes" id="UP001165041"/>
    </source>
</evidence>
<sequence>MREIKPEPPPEGLTIAEAAEWTGVSVHTLRYYERAGLVVTGIDRTPGGRRRYHHRDLRWIDVCTRLRATGMPIRTLRRYADLVAAGVGNEPERLALLESHRAEVAERLAELGAHLAAIDHKVTTYRARLAEGSAEGLWAPAPLEAPPEAPVDEPLNKP</sequence>
<evidence type="ECO:0000313" key="4">
    <source>
        <dbReference type="EMBL" id="GLW73562.1"/>
    </source>
</evidence>
<organism evidence="4 5">
    <name type="scientific">Kitasatospora phosalacinea</name>
    <dbReference type="NCBI Taxonomy" id="2065"/>
    <lineage>
        <taxon>Bacteria</taxon>
        <taxon>Bacillati</taxon>
        <taxon>Actinomycetota</taxon>
        <taxon>Actinomycetes</taxon>
        <taxon>Kitasatosporales</taxon>
        <taxon>Streptomycetaceae</taxon>
        <taxon>Kitasatospora</taxon>
    </lineage>
</organism>
<dbReference type="InterPro" id="IPR047057">
    <property type="entry name" value="MerR_fam"/>
</dbReference>
<dbReference type="Pfam" id="PF13411">
    <property type="entry name" value="MerR_1"/>
    <property type="match status" value="1"/>
</dbReference>
<dbReference type="GO" id="GO:0003700">
    <property type="term" value="F:DNA-binding transcription factor activity"/>
    <property type="evidence" value="ECO:0007669"/>
    <property type="project" value="InterPro"/>
</dbReference>
<evidence type="ECO:0000256" key="2">
    <source>
        <dbReference type="SAM" id="MobiDB-lite"/>
    </source>
</evidence>
<reference evidence="4" key="1">
    <citation type="submission" date="2023-02" db="EMBL/GenBank/DDBJ databases">
        <title>Kitasatospora phosalacinea NBRC 14627.</title>
        <authorList>
            <person name="Ichikawa N."/>
            <person name="Sato H."/>
            <person name="Tonouchi N."/>
        </authorList>
    </citation>
    <scope>NUCLEOTIDE SEQUENCE</scope>
    <source>
        <strain evidence="4">NBRC 14627</strain>
    </source>
</reference>
<dbReference type="Proteomes" id="UP001165041">
    <property type="component" value="Unassembled WGS sequence"/>
</dbReference>
<keyword evidence="1" id="KW-0238">DNA-binding</keyword>
<dbReference type="SMART" id="SM00422">
    <property type="entry name" value="HTH_MERR"/>
    <property type="match status" value="1"/>
</dbReference>
<feature type="domain" description="HTH merR-type" evidence="3">
    <location>
        <begin position="12"/>
        <end position="82"/>
    </location>
</feature>
<dbReference type="AlphaFoldDB" id="A0A9W6V5U1"/>
<dbReference type="SUPFAM" id="SSF46955">
    <property type="entry name" value="Putative DNA-binding domain"/>
    <property type="match status" value="1"/>
</dbReference>
<feature type="region of interest" description="Disordered" evidence="2">
    <location>
        <begin position="136"/>
        <end position="158"/>
    </location>
</feature>
<dbReference type="Gene3D" id="1.10.1660.10">
    <property type="match status" value="1"/>
</dbReference>
<dbReference type="RefSeq" id="WP_285739206.1">
    <property type="nucleotide sequence ID" value="NZ_BSSA01000026.1"/>
</dbReference>
<proteinExistence type="predicted"/>
<dbReference type="InterPro" id="IPR000551">
    <property type="entry name" value="MerR-type_HTH_dom"/>
</dbReference>
<dbReference type="PROSITE" id="PS00552">
    <property type="entry name" value="HTH_MERR_1"/>
    <property type="match status" value="1"/>
</dbReference>
<evidence type="ECO:0000256" key="1">
    <source>
        <dbReference type="ARBA" id="ARBA00023125"/>
    </source>
</evidence>
<dbReference type="PROSITE" id="PS50937">
    <property type="entry name" value="HTH_MERR_2"/>
    <property type="match status" value="1"/>
</dbReference>
<evidence type="ECO:0000259" key="3">
    <source>
        <dbReference type="PROSITE" id="PS50937"/>
    </source>
</evidence>
<dbReference type="InterPro" id="IPR009061">
    <property type="entry name" value="DNA-bd_dom_put_sf"/>
</dbReference>
<dbReference type="PANTHER" id="PTHR30204:SF98">
    <property type="entry name" value="HTH-TYPE TRANSCRIPTIONAL REGULATOR ADHR"/>
    <property type="match status" value="1"/>
</dbReference>
<protein>
    <submittedName>
        <fullName evidence="4">MerR family transcriptional regulator</fullName>
    </submittedName>
</protein>
<gene>
    <name evidence="4" type="ORF">Kpho02_58610</name>
</gene>
<dbReference type="EMBL" id="BSSA01000026">
    <property type="protein sequence ID" value="GLW73562.1"/>
    <property type="molecule type" value="Genomic_DNA"/>
</dbReference>
<comment type="caution">
    <text evidence="4">The sequence shown here is derived from an EMBL/GenBank/DDBJ whole genome shotgun (WGS) entry which is preliminary data.</text>
</comment>
<dbReference type="PANTHER" id="PTHR30204">
    <property type="entry name" value="REDOX-CYCLING DRUG-SENSING TRANSCRIPTIONAL ACTIVATOR SOXR"/>
    <property type="match status" value="1"/>
</dbReference>
<accession>A0A9W6V5U1</accession>
<dbReference type="CDD" id="cd01109">
    <property type="entry name" value="HTH_YyaN"/>
    <property type="match status" value="1"/>
</dbReference>